<dbReference type="Proteomes" id="UP000008062">
    <property type="component" value="Chromosome 7"/>
</dbReference>
<dbReference type="InParanoid" id="F9XEX9"/>
<dbReference type="HOGENOM" id="CLU_483309_0_0_1"/>
<dbReference type="AlphaFoldDB" id="F9XEX9"/>
<evidence type="ECO:0000313" key="2">
    <source>
        <dbReference type="Proteomes" id="UP000008062"/>
    </source>
</evidence>
<dbReference type="OrthoDB" id="10384267at2759"/>
<dbReference type="GeneID" id="13397725"/>
<keyword evidence="2" id="KW-1185">Reference proteome</keyword>
<reference evidence="1 2" key="1">
    <citation type="journal article" date="2011" name="PLoS Genet.">
        <title>Finished genome of the fungal wheat pathogen Mycosphaerella graminicola reveals dispensome structure, chromosome plasticity, and stealth pathogenesis.</title>
        <authorList>
            <person name="Goodwin S.B."/>
            <person name="Ben M'barek S."/>
            <person name="Dhillon B."/>
            <person name="Wittenberg A.H.J."/>
            <person name="Crane C.F."/>
            <person name="Hane J.K."/>
            <person name="Foster A.J."/>
            <person name="Van der Lee T.A.J."/>
            <person name="Grimwood J."/>
            <person name="Aerts A."/>
            <person name="Antoniw J."/>
            <person name="Bailey A."/>
            <person name="Bluhm B."/>
            <person name="Bowler J."/>
            <person name="Bristow J."/>
            <person name="van der Burgt A."/>
            <person name="Canto-Canche B."/>
            <person name="Churchill A.C.L."/>
            <person name="Conde-Ferraez L."/>
            <person name="Cools H.J."/>
            <person name="Coutinho P.M."/>
            <person name="Csukai M."/>
            <person name="Dehal P."/>
            <person name="De Wit P."/>
            <person name="Donzelli B."/>
            <person name="van de Geest H.C."/>
            <person name="van Ham R.C.H.J."/>
            <person name="Hammond-Kosack K.E."/>
            <person name="Henrissat B."/>
            <person name="Kilian A."/>
            <person name="Kobayashi A.K."/>
            <person name="Koopmann E."/>
            <person name="Kourmpetis Y."/>
            <person name="Kuzniar A."/>
            <person name="Lindquist E."/>
            <person name="Lombard V."/>
            <person name="Maliepaard C."/>
            <person name="Martins N."/>
            <person name="Mehrabi R."/>
            <person name="Nap J.P.H."/>
            <person name="Ponomarenko A."/>
            <person name="Rudd J.J."/>
            <person name="Salamov A."/>
            <person name="Schmutz J."/>
            <person name="Schouten H.J."/>
            <person name="Shapiro H."/>
            <person name="Stergiopoulos I."/>
            <person name="Torriani S.F.F."/>
            <person name="Tu H."/>
            <person name="de Vries R.P."/>
            <person name="Waalwijk C."/>
            <person name="Ware S.B."/>
            <person name="Wiebenga A."/>
            <person name="Zwiers L.-H."/>
            <person name="Oliver R.P."/>
            <person name="Grigoriev I.V."/>
            <person name="Kema G.H.J."/>
        </authorList>
    </citation>
    <scope>NUCLEOTIDE SEQUENCE [LARGE SCALE GENOMIC DNA]</scope>
    <source>
        <strain evidence="2">CBS 115943 / IPO323</strain>
    </source>
</reference>
<accession>F9XEX9</accession>
<dbReference type="RefSeq" id="XP_003850985.1">
    <property type="nucleotide sequence ID" value="XM_003850937.1"/>
</dbReference>
<name>F9XEX9_ZYMTI</name>
<proteinExistence type="predicted"/>
<gene>
    <name evidence="1" type="ORF">MYCGRDRAFT_94761</name>
</gene>
<sequence length="564" mass="64359">MVIAATTRLGWGDISIFLQSYLTLMVYVTSSFNRSERLVGRISLTINDRTVAPILTATTALPGLGKKYSQKTKTSAHQLLCGVIHYHCAIDAFFVSLSLRWMEAPRELVDMVLEEVVLTPLKITAPPLHPRPDHNGICAVYLTNWRQVLSMLQLNSNTRKNGLQIIQQHGALEIVPVLPHLLIRNRSLHNTPHWLLRYFGYVFIDDYYSYRIGDLYIRGQARVFVNTPGPPRLKAITRIEMNSQLDPRLYSKETQAKLMEDSTSESAKTAKRNEDRGLMASVVDLCRSRAWYRIFREYGYYPLERTLGSADDVRRLIVWHSLSQRPIMAAIPTLSTRWQSAPKELVDMVIAEIVLTPLQVIALPGHPTHSNRKICAAHPEDWETLKSVLCLDFGTRRSALLTLKKHGALQDVQLKSATTAYHQSLRSPHHGLLRHFRWIYKNHALPIQLGLFNEVKSVALFVKVPGPPQLNHIARIEVASETHPCFEASLAEQELIENPHSQDAETRLEREDSRMAEIALKLCRAAAWSSLFETEDGRHLCYRMGSSKDIRSLIVWEEYKQQRV</sequence>
<protein>
    <submittedName>
        <fullName evidence="1">Uncharacterized protein</fullName>
    </submittedName>
</protein>
<dbReference type="EMBL" id="CM001202">
    <property type="protein sequence ID" value="EGP85961.1"/>
    <property type="molecule type" value="Genomic_DNA"/>
</dbReference>
<evidence type="ECO:0000313" key="1">
    <source>
        <dbReference type="EMBL" id="EGP85961.1"/>
    </source>
</evidence>
<dbReference type="KEGG" id="ztr:MYCGRDRAFT_94761"/>
<organism evidence="1 2">
    <name type="scientific">Zymoseptoria tritici (strain CBS 115943 / IPO323)</name>
    <name type="common">Speckled leaf blotch fungus</name>
    <name type="synonym">Septoria tritici</name>
    <dbReference type="NCBI Taxonomy" id="336722"/>
    <lineage>
        <taxon>Eukaryota</taxon>
        <taxon>Fungi</taxon>
        <taxon>Dikarya</taxon>
        <taxon>Ascomycota</taxon>
        <taxon>Pezizomycotina</taxon>
        <taxon>Dothideomycetes</taxon>
        <taxon>Dothideomycetidae</taxon>
        <taxon>Mycosphaerellales</taxon>
        <taxon>Mycosphaerellaceae</taxon>
        <taxon>Zymoseptoria</taxon>
    </lineage>
</organism>